<gene>
    <name evidence="2" type="ORF">Pmar_PMAR022706</name>
    <name evidence="1" type="ORF">Pmar_PMAR024091</name>
</gene>
<dbReference type="OrthoDB" id="345103at2759"/>
<keyword evidence="3" id="KW-1185">Reference proteome</keyword>
<proteinExistence type="predicted"/>
<dbReference type="Proteomes" id="UP000007800">
    <property type="component" value="Unassembled WGS sequence"/>
</dbReference>
<dbReference type="RefSeq" id="XP_002786062.1">
    <property type="nucleotide sequence ID" value="XM_002786016.1"/>
</dbReference>
<dbReference type="EMBL" id="GG671984">
    <property type="protein sequence ID" value="EER17858.1"/>
    <property type="molecule type" value="Genomic_DNA"/>
</dbReference>
<dbReference type="GeneID" id="9042398"/>
<dbReference type="InParanoid" id="C5KCD6"/>
<dbReference type="OMA" id="FACLEEH"/>
<reference evidence="2 3" key="1">
    <citation type="submission" date="2008-07" db="EMBL/GenBank/DDBJ databases">
        <authorList>
            <person name="El-Sayed N."/>
            <person name="Caler E."/>
            <person name="Inman J."/>
            <person name="Amedeo P."/>
            <person name="Hass B."/>
            <person name="Wortman J."/>
        </authorList>
    </citation>
    <scope>NUCLEOTIDE SEQUENCE [LARGE SCALE GENOMIC DNA]</scope>
    <source>
        <strain evidence="2">ATCC 50983</strain>
        <strain evidence="3">ATCC 50983 / TXsc</strain>
    </source>
</reference>
<evidence type="ECO:0000313" key="2">
    <source>
        <dbReference type="EMBL" id="EER17858.1"/>
    </source>
</evidence>
<name>C5KCD6_PERM5</name>
<dbReference type="AlphaFoldDB" id="C5KCD6"/>
<evidence type="ECO:0000313" key="1">
    <source>
        <dbReference type="EMBL" id="EER07683.1"/>
    </source>
</evidence>
<dbReference type="FunCoup" id="C5KCD6">
    <property type="interactions" value="1"/>
</dbReference>
<sequence length="83" mass="9655">MSLPAHFPIVRPGCTEVSTKFFDCFREACQPEGNVEKARTAVQRCEKELEEYNKCFEESLKGRAQPVVLTRWEQVEEMLKDDD</sequence>
<organism evidence="3">
    <name type="scientific">Perkinsus marinus (strain ATCC 50983 / TXsc)</name>
    <dbReference type="NCBI Taxonomy" id="423536"/>
    <lineage>
        <taxon>Eukaryota</taxon>
        <taxon>Sar</taxon>
        <taxon>Alveolata</taxon>
        <taxon>Perkinsozoa</taxon>
        <taxon>Perkinsea</taxon>
        <taxon>Perkinsida</taxon>
        <taxon>Perkinsidae</taxon>
        <taxon>Perkinsus</taxon>
    </lineage>
</organism>
<dbReference type="EMBL" id="GG679769">
    <property type="protein sequence ID" value="EER07683.1"/>
    <property type="molecule type" value="Genomic_DNA"/>
</dbReference>
<protein>
    <submittedName>
        <fullName evidence="2">Uncharacterized protein</fullName>
    </submittedName>
</protein>
<accession>C5KCD6</accession>
<dbReference type="RefSeq" id="XP_002775867.1">
    <property type="nucleotide sequence ID" value="XM_002775821.1"/>
</dbReference>
<evidence type="ECO:0000313" key="3">
    <source>
        <dbReference type="Proteomes" id="UP000007800"/>
    </source>
</evidence>
<dbReference type="GeneID" id="9063022"/>